<dbReference type="GO" id="GO:0005840">
    <property type="term" value="C:ribosome"/>
    <property type="evidence" value="ECO:0007669"/>
    <property type="project" value="UniProtKB-KW"/>
</dbReference>
<dbReference type="InterPro" id="IPR050063">
    <property type="entry name" value="Ribosomal_protein_uL29"/>
</dbReference>
<keyword evidence="2 5" id="KW-0689">Ribosomal protein</keyword>
<sequence length="65" mass="7492">MATKISDIRELSAEELSTRLRELKQEALTLRLQQSTGQLENTARLKAIRREVARVNTVLTELRNK</sequence>
<protein>
    <recommendedName>
        <fullName evidence="4 5">Large ribosomal subunit protein uL29</fullName>
    </recommendedName>
</protein>
<dbReference type="Pfam" id="PF00831">
    <property type="entry name" value="Ribosomal_L29"/>
    <property type="match status" value="1"/>
</dbReference>
<dbReference type="Gene3D" id="1.10.287.310">
    <property type="match status" value="1"/>
</dbReference>
<proteinExistence type="inferred from homology"/>
<evidence type="ECO:0000256" key="6">
    <source>
        <dbReference type="SAM" id="Coils"/>
    </source>
</evidence>
<organism evidence="7 8">
    <name type="scientific">Rubritalea spongiae</name>
    <dbReference type="NCBI Taxonomy" id="430797"/>
    <lineage>
        <taxon>Bacteria</taxon>
        <taxon>Pseudomonadati</taxon>
        <taxon>Verrucomicrobiota</taxon>
        <taxon>Verrucomicrobiia</taxon>
        <taxon>Verrucomicrobiales</taxon>
        <taxon>Rubritaleaceae</taxon>
        <taxon>Rubritalea</taxon>
    </lineage>
</organism>
<dbReference type="InterPro" id="IPR036049">
    <property type="entry name" value="Ribosomal_uL29_sf"/>
</dbReference>
<dbReference type="InterPro" id="IPR001854">
    <property type="entry name" value="Ribosomal_uL29"/>
</dbReference>
<evidence type="ECO:0000313" key="8">
    <source>
        <dbReference type="Proteomes" id="UP001597297"/>
    </source>
</evidence>
<dbReference type="InterPro" id="IPR018254">
    <property type="entry name" value="Ribosomal_uL29_CS"/>
</dbReference>
<dbReference type="SUPFAM" id="SSF46561">
    <property type="entry name" value="Ribosomal protein L29 (L29p)"/>
    <property type="match status" value="1"/>
</dbReference>
<dbReference type="PROSITE" id="PS00579">
    <property type="entry name" value="RIBOSOMAL_L29"/>
    <property type="match status" value="1"/>
</dbReference>
<comment type="caution">
    <text evidence="7">The sequence shown here is derived from an EMBL/GenBank/DDBJ whole genome shotgun (WGS) entry which is preliminary data.</text>
</comment>
<evidence type="ECO:0000256" key="4">
    <source>
        <dbReference type="ARBA" id="ARBA00035204"/>
    </source>
</evidence>
<accession>A0ABW5E894</accession>
<dbReference type="RefSeq" id="WP_377094055.1">
    <property type="nucleotide sequence ID" value="NZ_JBHSJM010000001.1"/>
</dbReference>
<dbReference type="EMBL" id="JBHUJC010000041">
    <property type="protein sequence ID" value="MFD2277165.1"/>
    <property type="molecule type" value="Genomic_DNA"/>
</dbReference>
<keyword evidence="8" id="KW-1185">Reference proteome</keyword>
<keyword evidence="6" id="KW-0175">Coiled coil</keyword>
<dbReference type="PANTHER" id="PTHR10916">
    <property type="entry name" value="60S RIBOSOMAL PROTEIN L35/50S RIBOSOMAL PROTEIN L29"/>
    <property type="match status" value="1"/>
</dbReference>
<comment type="similarity">
    <text evidence="1 5">Belongs to the universal ribosomal protein uL29 family.</text>
</comment>
<evidence type="ECO:0000256" key="1">
    <source>
        <dbReference type="ARBA" id="ARBA00009254"/>
    </source>
</evidence>
<dbReference type="NCBIfam" id="TIGR00012">
    <property type="entry name" value="L29"/>
    <property type="match status" value="1"/>
</dbReference>
<evidence type="ECO:0000256" key="2">
    <source>
        <dbReference type="ARBA" id="ARBA00022980"/>
    </source>
</evidence>
<keyword evidence="3 5" id="KW-0687">Ribonucleoprotein</keyword>
<evidence type="ECO:0000313" key="7">
    <source>
        <dbReference type="EMBL" id="MFD2277165.1"/>
    </source>
</evidence>
<dbReference type="PANTHER" id="PTHR10916:SF0">
    <property type="entry name" value="LARGE RIBOSOMAL SUBUNIT PROTEIN UL29C"/>
    <property type="match status" value="1"/>
</dbReference>
<evidence type="ECO:0000256" key="3">
    <source>
        <dbReference type="ARBA" id="ARBA00023274"/>
    </source>
</evidence>
<dbReference type="CDD" id="cd00427">
    <property type="entry name" value="Ribosomal_L29_HIP"/>
    <property type="match status" value="1"/>
</dbReference>
<evidence type="ECO:0000256" key="5">
    <source>
        <dbReference type="HAMAP-Rule" id="MF_00374"/>
    </source>
</evidence>
<reference evidence="8" key="1">
    <citation type="journal article" date="2019" name="Int. J. Syst. Evol. Microbiol.">
        <title>The Global Catalogue of Microorganisms (GCM) 10K type strain sequencing project: providing services to taxonomists for standard genome sequencing and annotation.</title>
        <authorList>
            <consortium name="The Broad Institute Genomics Platform"/>
            <consortium name="The Broad Institute Genome Sequencing Center for Infectious Disease"/>
            <person name="Wu L."/>
            <person name="Ma J."/>
        </authorList>
    </citation>
    <scope>NUCLEOTIDE SEQUENCE [LARGE SCALE GENOMIC DNA]</scope>
    <source>
        <strain evidence="8">JCM 16545</strain>
    </source>
</reference>
<feature type="coiled-coil region" evidence="6">
    <location>
        <begin position="13"/>
        <end position="65"/>
    </location>
</feature>
<dbReference type="Proteomes" id="UP001597297">
    <property type="component" value="Unassembled WGS sequence"/>
</dbReference>
<name>A0ABW5E894_9BACT</name>
<dbReference type="HAMAP" id="MF_00374">
    <property type="entry name" value="Ribosomal_uL29"/>
    <property type="match status" value="1"/>
</dbReference>
<gene>
    <name evidence="5 7" type="primary">rpmC</name>
    <name evidence="7" type="ORF">ACFSQZ_11855</name>
</gene>